<dbReference type="Gene3D" id="3.10.20.90">
    <property type="entry name" value="Phosphatidylinositol 3-kinase Catalytic Subunit, Chain A, domain 1"/>
    <property type="match status" value="1"/>
</dbReference>
<dbReference type="PANTHER" id="PTHR47795:SF1">
    <property type="entry name" value="DNA-DEPENDENT METALLOPROTEASE WSS1 HOMOLOG 2"/>
    <property type="match status" value="1"/>
</dbReference>
<accession>A0AAE8N276</accession>
<evidence type="ECO:0000313" key="3">
    <source>
        <dbReference type="EMBL" id="SPO03505.1"/>
    </source>
</evidence>
<reference evidence="3" key="1">
    <citation type="submission" date="2018-03" db="EMBL/GenBank/DDBJ databases">
        <authorList>
            <person name="Guldener U."/>
        </authorList>
    </citation>
    <scope>NUCLEOTIDE SEQUENCE</scope>
</reference>
<feature type="compositionally biased region" description="Basic and acidic residues" evidence="1">
    <location>
        <begin position="336"/>
        <end position="370"/>
    </location>
</feature>
<feature type="region of interest" description="Disordered" evidence="1">
    <location>
        <begin position="125"/>
        <end position="151"/>
    </location>
</feature>
<feature type="region of interest" description="Disordered" evidence="1">
    <location>
        <begin position="286"/>
        <end position="370"/>
    </location>
</feature>
<sequence length="370" mass="41046">MAQDGQPDTDQNHNHNHNRSRPAEETENETETVTFTFTHQNTPHEIVFPSDATISEIPSEIEDLLSIPPSNQKLLVPRLGLLKPPFKDPDTPVRSLQGLAVRLLGSRPEAIESLRDAGRVAESRRLARQNVKRPRRSAGGGGGGNIGRPQQDSQYTFLSVRPLPFLPRPERSLEFLNRLKNDPGIRHAMAKHRFAVGLLTEMEPLSNTQVTHEGTSRLLGLNRNQGEVIELRLRTDAHDGYRDYRTVRKTLCHELAHNVHGPHDRKFWDLCRQIERDVDAADWSAKGHTLDGGTAAGGYGRALADSDGEDDAHDEGGWTGGSYVLGGSRAAGAEGLSRREIMRKAAEERQRALDKERGEGRDDNADTGRS</sequence>
<protein>
    <submittedName>
        <fullName evidence="3">Related to WSS1 Protein involved in sister chromatid separation and segregation</fullName>
    </submittedName>
</protein>
<dbReference type="GO" id="GO:0070628">
    <property type="term" value="F:proteasome binding"/>
    <property type="evidence" value="ECO:0007669"/>
    <property type="project" value="TreeGrafter"/>
</dbReference>
<dbReference type="EMBL" id="ONZQ02000008">
    <property type="protein sequence ID" value="SPO03505.1"/>
    <property type="molecule type" value="Genomic_DNA"/>
</dbReference>
<proteinExistence type="predicted"/>
<dbReference type="InterPro" id="IPR029071">
    <property type="entry name" value="Ubiquitin-like_domsf"/>
</dbReference>
<evidence type="ECO:0000256" key="1">
    <source>
        <dbReference type="SAM" id="MobiDB-lite"/>
    </source>
</evidence>
<feature type="compositionally biased region" description="Basic residues" evidence="1">
    <location>
        <begin position="126"/>
        <end position="136"/>
    </location>
</feature>
<dbReference type="Proteomes" id="UP001187682">
    <property type="component" value="Unassembled WGS sequence"/>
</dbReference>
<comment type="caution">
    <text evidence="3">The sequence shown here is derived from an EMBL/GenBank/DDBJ whole genome shotgun (WGS) entry which is preliminary data.</text>
</comment>
<name>A0AAE8N276_9PEZI</name>
<feature type="region of interest" description="Disordered" evidence="1">
    <location>
        <begin position="1"/>
        <end position="32"/>
    </location>
</feature>
<keyword evidence="4" id="KW-1185">Reference proteome</keyword>
<dbReference type="PROSITE" id="PS51397">
    <property type="entry name" value="WLM"/>
    <property type="match status" value="1"/>
</dbReference>
<dbReference type="Pfam" id="PF08325">
    <property type="entry name" value="WLM"/>
    <property type="match status" value="1"/>
</dbReference>
<dbReference type="SUPFAM" id="SSF54236">
    <property type="entry name" value="Ubiquitin-like"/>
    <property type="match status" value="1"/>
</dbReference>
<organism evidence="3 4">
    <name type="scientific">Cephalotrichum gorgonifer</name>
    <dbReference type="NCBI Taxonomy" id="2041049"/>
    <lineage>
        <taxon>Eukaryota</taxon>
        <taxon>Fungi</taxon>
        <taxon>Dikarya</taxon>
        <taxon>Ascomycota</taxon>
        <taxon>Pezizomycotina</taxon>
        <taxon>Sordariomycetes</taxon>
        <taxon>Hypocreomycetidae</taxon>
        <taxon>Microascales</taxon>
        <taxon>Microascaceae</taxon>
        <taxon>Cephalotrichum</taxon>
    </lineage>
</organism>
<dbReference type="AlphaFoldDB" id="A0AAE8N276"/>
<dbReference type="InterPro" id="IPR013536">
    <property type="entry name" value="WLM_dom"/>
</dbReference>
<evidence type="ECO:0000259" key="2">
    <source>
        <dbReference type="PROSITE" id="PS51397"/>
    </source>
</evidence>
<gene>
    <name evidence="3" type="ORF">DNG_06188</name>
</gene>
<evidence type="ECO:0000313" key="4">
    <source>
        <dbReference type="Proteomes" id="UP001187682"/>
    </source>
</evidence>
<feature type="domain" description="WLM" evidence="2">
    <location>
        <begin position="148"/>
        <end position="351"/>
    </location>
</feature>
<dbReference type="PANTHER" id="PTHR47795">
    <property type="entry name" value="UBIQUITIN AND WLM DOMAIN-CONTAINING METALLOPROTEASE SPCC1442.07C"/>
    <property type="match status" value="1"/>
</dbReference>